<dbReference type="SMART" id="SM00248">
    <property type="entry name" value="ANK"/>
    <property type="match status" value="3"/>
</dbReference>
<keyword evidence="4" id="KW-1185">Reference proteome</keyword>
<gene>
    <name evidence="3" type="ORF">BB560_000280</name>
</gene>
<dbReference type="InterPro" id="IPR036770">
    <property type="entry name" value="Ankyrin_rpt-contain_sf"/>
</dbReference>
<evidence type="ECO:0000256" key="2">
    <source>
        <dbReference type="ARBA" id="ARBA00023043"/>
    </source>
</evidence>
<dbReference type="Pfam" id="PF12796">
    <property type="entry name" value="Ank_2"/>
    <property type="match status" value="1"/>
</dbReference>
<keyword evidence="1" id="KW-0677">Repeat</keyword>
<name>A0A2T9ZKV8_9FUNG</name>
<organism evidence="3 4">
    <name type="scientific">Smittium megazygosporum</name>
    <dbReference type="NCBI Taxonomy" id="133381"/>
    <lineage>
        <taxon>Eukaryota</taxon>
        <taxon>Fungi</taxon>
        <taxon>Fungi incertae sedis</taxon>
        <taxon>Zoopagomycota</taxon>
        <taxon>Kickxellomycotina</taxon>
        <taxon>Harpellomycetes</taxon>
        <taxon>Harpellales</taxon>
        <taxon>Legeriomycetaceae</taxon>
        <taxon>Smittium</taxon>
    </lineage>
</organism>
<protein>
    <submittedName>
        <fullName evidence="3">Uncharacterized protein</fullName>
    </submittedName>
</protein>
<dbReference type="OrthoDB" id="194358at2759"/>
<dbReference type="InterPro" id="IPR051165">
    <property type="entry name" value="Multifunctional_ANK_Repeat"/>
</dbReference>
<dbReference type="PANTHER" id="PTHR24123:SF33">
    <property type="entry name" value="PROTEIN HOS4"/>
    <property type="match status" value="1"/>
</dbReference>
<proteinExistence type="predicted"/>
<evidence type="ECO:0000256" key="1">
    <source>
        <dbReference type="ARBA" id="ARBA00022737"/>
    </source>
</evidence>
<reference evidence="3 4" key="1">
    <citation type="journal article" date="2018" name="MBio">
        <title>Comparative Genomics Reveals the Core Gene Toolbox for the Fungus-Insect Symbiosis.</title>
        <authorList>
            <person name="Wang Y."/>
            <person name="Stata M."/>
            <person name="Wang W."/>
            <person name="Stajich J.E."/>
            <person name="White M.M."/>
            <person name="Moncalvo J.M."/>
        </authorList>
    </citation>
    <scope>NUCLEOTIDE SEQUENCE [LARGE SCALE GENOMIC DNA]</scope>
    <source>
        <strain evidence="3 4">SC-DP-2</strain>
    </source>
</reference>
<sequence length="393" mass="43666">MSMDKTRFLDSPRLGELSVFQYLLERSISKNATDDQVIMTCANSHLEIVKPLARFDADLKTHEKEVLSSACKNGYLDVLKCLLDSCLDTHADNGVALISTIKSGNMELIKFLVDNGFDLHMDNDEALVCAIETNRIGAIRYLLDQGLKLDLSDEYLMENVPKHAQFGIIKTLIDLGIDINCKNGFSLKIVTKLNKLDFMKYLKKKGADLSVYKNVAFVMPNTDTLNFLVESGANLNTSCEDSLLLKLIILKGKSNSLKKYRYIFLFNEYPYPDGIMQLLLGNGNNQAVDLLLKHSADPHTDADAAIKFVQIFRSAATLDLFAADPIAAKPDVFTIGSTSKRDHSDSGDKAAMIYPVKHHTMSYAGAAKGRPAAQSSNLFNYYSTSNSKNYQKK</sequence>
<dbReference type="EMBL" id="MBFS01000027">
    <property type="protein sequence ID" value="PVV05201.1"/>
    <property type="molecule type" value="Genomic_DNA"/>
</dbReference>
<evidence type="ECO:0000313" key="4">
    <source>
        <dbReference type="Proteomes" id="UP000245609"/>
    </source>
</evidence>
<evidence type="ECO:0000313" key="3">
    <source>
        <dbReference type="EMBL" id="PVV05201.1"/>
    </source>
</evidence>
<keyword evidence="2" id="KW-0040">ANK repeat</keyword>
<dbReference type="PANTHER" id="PTHR24123">
    <property type="entry name" value="ANKYRIN REPEAT-CONTAINING"/>
    <property type="match status" value="1"/>
</dbReference>
<dbReference type="Gene3D" id="1.25.40.20">
    <property type="entry name" value="Ankyrin repeat-containing domain"/>
    <property type="match status" value="1"/>
</dbReference>
<dbReference type="Proteomes" id="UP000245609">
    <property type="component" value="Unassembled WGS sequence"/>
</dbReference>
<comment type="caution">
    <text evidence="3">The sequence shown here is derived from an EMBL/GenBank/DDBJ whole genome shotgun (WGS) entry which is preliminary data.</text>
</comment>
<accession>A0A2T9ZKV8</accession>
<dbReference type="SUPFAM" id="SSF48403">
    <property type="entry name" value="Ankyrin repeat"/>
    <property type="match status" value="1"/>
</dbReference>
<dbReference type="AlphaFoldDB" id="A0A2T9ZKV8"/>
<dbReference type="InterPro" id="IPR002110">
    <property type="entry name" value="Ankyrin_rpt"/>
</dbReference>